<keyword evidence="7 14" id="KW-1000">Mitochondrion outer membrane</keyword>
<dbReference type="EnsemblMetazoa" id="AALB000341-RA">
    <property type="protein sequence ID" value="AALB000341-PA"/>
    <property type="gene ID" value="AALB000341"/>
</dbReference>
<evidence type="ECO:0000256" key="12">
    <source>
        <dbReference type="ARBA" id="ARBA00023134"/>
    </source>
</evidence>
<dbReference type="InterPro" id="IPR020860">
    <property type="entry name" value="MIRO_dom"/>
</dbReference>
<dbReference type="GO" id="GO:0005525">
    <property type="term" value="F:GTP binding"/>
    <property type="evidence" value="ECO:0007669"/>
    <property type="project" value="UniProtKB-KW"/>
</dbReference>
<evidence type="ECO:0000256" key="1">
    <source>
        <dbReference type="ARBA" id="ARBA00004200"/>
    </source>
</evidence>
<keyword evidence="8 14" id="KW-0378">Hydrolase</keyword>
<dbReference type="PANTHER" id="PTHR46819:SF1">
    <property type="entry name" value="EF-HAND CALCIUM-BINDING DOMAIN-CONTAINING PROTEIN 7"/>
    <property type="match status" value="1"/>
</dbReference>
<dbReference type="PROSITE" id="PS50222">
    <property type="entry name" value="EF_HAND_2"/>
    <property type="match status" value="1"/>
</dbReference>
<keyword evidence="5" id="KW-0677">Repeat</keyword>
<dbReference type="CDD" id="cd01892">
    <property type="entry name" value="Miro2"/>
    <property type="match status" value="1"/>
</dbReference>
<evidence type="ECO:0000256" key="9">
    <source>
        <dbReference type="ARBA" id="ARBA00022837"/>
    </source>
</evidence>
<evidence type="ECO:0000256" key="8">
    <source>
        <dbReference type="ARBA" id="ARBA00022801"/>
    </source>
</evidence>
<dbReference type="InterPro" id="IPR001806">
    <property type="entry name" value="Small_GTPase"/>
</dbReference>
<dbReference type="SMART" id="SM00175">
    <property type="entry name" value="RAB"/>
    <property type="match status" value="1"/>
</dbReference>
<dbReference type="InterPro" id="IPR052266">
    <property type="entry name" value="Miro-EF-hand_domain"/>
</dbReference>
<dbReference type="GO" id="GO:0007005">
    <property type="term" value="P:mitochondrion organization"/>
    <property type="evidence" value="ECO:0007669"/>
    <property type="project" value="InterPro"/>
</dbReference>
<keyword evidence="9 14" id="KW-0106">Calcium</keyword>
<evidence type="ECO:0000256" key="4">
    <source>
        <dbReference type="ARBA" id="ARBA00022723"/>
    </source>
</evidence>
<keyword evidence="6 14" id="KW-0547">Nucleotide-binding</keyword>
<protein>
    <recommendedName>
        <fullName evidence="14">Mitochondrial Rho GTPase</fullName>
        <ecNumber evidence="14">3.6.5.-</ecNumber>
    </recommendedName>
</protein>
<evidence type="ECO:0000313" key="16">
    <source>
        <dbReference type="Proteomes" id="UP000069272"/>
    </source>
</evidence>
<dbReference type="SMART" id="SM00173">
    <property type="entry name" value="RAS"/>
    <property type="match status" value="1"/>
</dbReference>
<dbReference type="SMART" id="SM00054">
    <property type="entry name" value="EFh"/>
    <property type="match status" value="2"/>
</dbReference>
<keyword evidence="3" id="KW-0812">Transmembrane</keyword>
<dbReference type="Pfam" id="PF13202">
    <property type="entry name" value="EF-hand_5"/>
    <property type="match status" value="1"/>
</dbReference>
<keyword evidence="10" id="KW-1133">Transmembrane helix</keyword>
<proteinExistence type="inferred from homology"/>
<reference evidence="15 16" key="1">
    <citation type="journal article" date="2017" name="G3 (Bethesda)">
        <title>The Physical Genome Mapping of Anopheles albimanus Corrected Scaffold Misassemblies and Identified Interarm Rearrangements in Genus Anopheles.</title>
        <authorList>
            <person name="Artemov G.N."/>
            <person name="Peery A.N."/>
            <person name="Jiang X."/>
            <person name="Tu Z."/>
            <person name="Stegniy V.N."/>
            <person name="Sharakhova M.V."/>
            <person name="Sharakhov I.V."/>
        </authorList>
    </citation>
    <scope>NUCLEOTIDE SEQUENCE [LARGE SCALE GENOMIC DNA]</scope>
    <source>
        <strain evidence="15 16">ALBI9_A</strain>
    </source>
</reference>
<evidence type="ECO:0000256" key="14">
    <source>
        <dbReference type="PIRNR" id="PIRNR037488"/>
    </source>
</evidence>
<evidence type="ECO:0000256" key="7">
    <source>
        <dbReference type="ARBA" id="ARBA00022787"/>
    </source>
</evidence>
<dbReference type="Pfam" id="PF08356">
    <property type="entry name" value="EF_assoc_2"/>
    <property type="match status" value="1"/>
</dbReference>
<dbReference type="InterPro" id="IPR018247">
    <property type="entry name" value="EF_Hand_1_Ca_BS"/>
</dbReference>
<dbReference type="InterPro" id="IPR002048">
    <property type="entry name" value="EF_hand_dom"/>
</dbReference>
<dbReference type="InterPro" id="IPR027417">
    <property type="entry name" value="P-loop_NTPase"/>
</dbReference>
<dbReference type="GO" id="GO:0005741">
    <property type="term" value="C:mitochondrial outer membrane"/>
    <property type="evidence" value="ECO:0007669"/>
    <property type="project" value="UniProtKB-SubCell"/>
</dbReference>
<dbReference type="Gene3D" id="3.40.50.300">
    <property type="entry name" value="P-loop containing nucleotide triphosphate hydrolases"/>
    <property type="match status" value="2"/>
</dbReference>
<keyword evidence="11 14" id="KW-0496">Mitochondrion</keyword>
<accession>A0A182F1L2</accession>
<dbReference type="GO" id="GO:0005509">
    <property type="term" value="F:calcium ion binding"/>
    <property type="evidence" value="ECO:0007669"/>
    <property type="project" value="InterPro"/>
</dbReference>
<keyword evidence="13 14" id="KW-0472">Membrane</keyword>
<dbReference type="EC" id="3.6.5.-" evidence="14"/>
<keyword evidence="4" id="KW-0479">Metal-binding</keyword>
<dbReference type="PRINTS" id="PR00449">
    <property type="entry name" value="RASTRNSFRMNG"/>
</dbReference>
<dbReference type="InterPro" id="IPR013566">
    <property type="entry name" value="EF_hand_assoc_1"/>
</dbReference>
<evidence type="ECO:0000256" key="6">
    <source>
        <dbReference type="ARBA" id="ARBA00022741"/>
    </source>
</evidence>
<dbReference type="PROSITE" id="PS00018">
    <property type="entry name" value="EF_HAND_1"/>
    <property type="match status" value="2"/>
</dbReference>
<dbReference type="PROSITE" id="PS51419">
    <property type="entry name" value="RAB"/>
    <property type="match status" value="1"/>
</dbReference>
<dbReference type="InterPro" id="IPR011992">
    <property type="entry name" value="EF-hand-dom_pair"/>
</dbReference>
<dbReference type="VEuPathDB" id="VectorBase:AALB000341"/>
<dbReference type="SUPFAM" id="SSF47473">
    <property type="entry name" value="EF-hand"/>
    <property type="match status" value="1"/>
</dbReference>
<dbReference type="FunFam" id="3.40.50.300:FF:001271">
    <property type="entry name" value="Mitochondrial Rho GTPase"/>
    <property type="match status" value="1"/>
</dbReference>
<evidence type="ECO:0000313" key="15">
    <source>
        <dbReference type="EnsemblMetazoa" id="AALB000341-PA"/>
    </source>
</evidence>
<dbReference type="InterPro" id="IPR021181">
    <property type="entry name" value="Miro"/>
</dbReference>
<dbReference type="FunFam" id="1.10.238.10:FF:000011">
    <property type="entry name" value="Mitochondrial Rho GTPase"/>
    <property type="match status" value="1"/>
</dbReference>
<evidence type="ECO:0000256" key="13">
    <source>
        <dbReference type="ARBA" id="ARBA00023136"/>
    </source>
</evidence>
<dbReference type="PROSITE" id="PS51423">
    <property type="entry name" value="MIRO"/>
    <property type="match status" value="2"/>
</dbReference>
<dbReference type="InterPro" id="IPR013567">
    <property type="entry name" value="EF_hand_assoc_2"/>
</dbReference>
<dbReference type="Gene3D" id="1.10.238.10">
    <property type="entry name" value="EF-hand"/>
    <property type="match status" value="2"/>
</dbReference>
<sequence length="654" mass="74303">MVAWTGSPRRHVRILLVGDQGVGKTSLILSLVSEEFPEDVPAKAEEITIPADVTPEQVPTNIVDYSGEHQRAESAPTTPNFRREPDIDVFVLAAEQTDEALAEEIRKAHVVCIVYSVECEETLDGITERWLPMVQKCSETERKPVVLVGNKIDLVDFSTIDHVLSIMEDYPEVESCVECSAKTLHNISEMFYYAQKAVLHPTAPLYIMEDQDLTEQCKKALVRIFKVCDIDGDGLLNDYELNHFQRRCFNAPLQPQVLDEVKAVLMKNTPDGIRNDSVTLSGFLFLHCLFIQRGRNETTWAVLRRFGYNENLEISDEYLHPPVKIPPGSSTELSHRGQQFLISIFERSDRDGDGALSPEEFQKLFSACPTPPFSTDIRRTIPTNENGWPTLHGWLCRWSLMTLVDVNKTLEYLAYLGFNVHENESQLAAIHITRERRIDLARKQNSRSVYMCHVIGPKDAAKTTFCRAFLAQDMKRLTDRDIRHSNRYAINTVQVYGQEKYLVLRDVDARLVLDPLQPGEVNCDVACLVYDIGNPKSFEYIARIYIKYFAESKIPVLIVGTKADREEARQDYLLQPPDFCHKYKLLQPQFFSVKHNKKDVYTKLATMAAFPHLKQFGLVSSDPLLWWKAGLGIAAATIVGFFVVKAFHGPGSAR</sequence>
<dbReference type="Pfam" id="PF00071">
    <property type="entry name" value="Ras"/>
    <property type="match status" value="3"/>
</dbReference>
<dbReference type="SMART" id="SM00174">
    <property type="entry name" value="RHO"/>
    <property type="match status" value="1"/>
</dbReference>
<comment type="similarity">
    <text evidence="2 14">Belongs to the mitochondrial Rho GTPase family.</text>
</comment>
<evidence type="ECO:0000256" key="10">
    <source>
        <dbReference type="ARBA" id="ARBA00022989"/>
    </source>
</evidence>
<dbReference type="PIRSF" id="PIRSF037488">
    <property type="entry name" value="Mt_Rho_GTPase"/>
    <property type="match status" value="1"/>
</dbReference>
<name>A0A182F1L2_ANOAL</name>
<dbReference type="GO" id="GO:0003924">
    <property type="term" value="F:GTPase activity"/>
    <property type="evidence" value="ECO:0007669"/>
    <property type="project" value="InterPro"/>
</dbReference>
<dbReference type="STRING" id="7167.A0A182F1L2"/>
<dbReference type="PANTHER" id="PTHR46819">
    <property type="entry name" value="EF-HAND CALCIUM-BINDING DOMAIN-CONTAINING PROTEIN 7"/>
    <property type="match status" value="1"/>
</dbReference>
<evidence type="ECO:0000256" key="2">
    <source>
        <dbReference type="ARBA" id="ARBA00007981"/>
    </source>
</evidence>
<dbReference type="Proteomes" id="UP000069272">
    <property type="component" value="Chromosome 2L"/>
</dbReference>
<evidence type="ECO:0000256" key="3">
    <source>
        <dbReference type="ARBA" id="ARBA00022692"/>
    </source>
</evidence>
<evidence type="ECO:0000256" key="5">
    <source>
        <dbReference type="ARBA" id="ARBA00022737"/>
    </source>
</evidence>
<dbReference type="AlphaFoldDB" id="A0A182F1L2"/>
<evidence type="ECO:0000256" key="11">
    <source>
        <dbReference type="ARBA" id="ARBA00023128"/>
    </source>
</evidence>
<dbReference type="VEuPathDB" id="VectorBase:AALB20_035210"/>
<reference evidence="15" key="2">
    <citation type="submission" date="2022-08" db="UniProtKB">
        <authorList>
            <consortium name="EnsemblMetazoa"/>
        </authorList>
    </citation>
    <scope>IDENTIFICATION</scope>
    <source>
        <strain evidence="15">STECLA/ALBI9_A</strain>
    </source>
</reference>
<keyword evidence="12 14" id="KW-0342">GTP-binding</keyword>
<organism evidence="15 16">
    <name type="scientific">Anopheles albimanus</name>
    <name type="common">New world malaria mosquito</name>
    <dbReference type="NCBI Taxonomy" id="7167"/>
    <lineage>
        <taxon>Eukaryota</taxon>
        <taxon>Metazoa</taxon>
        <taxon>Ecdysozoa</taxon>
        <taxon>Arthropoda</taxon>
        <taxon>Hexapoda</taxon>
        <taxon>Insecta</taxon>
        <taxon>Pterygota</taxon>
        <taxon>Neoptera</taxon>
        <taxon>Endopterygota</taxon>
        <taxon>Diptera</taxon>
        <taxon>Nematocera</taxon>
        <taxon>Culicoidea</taxon>
        <taxon>Culicidae</taxon>
        <taxon>Anophelinae</taxon>
        <taxon>Anopheles</taxon>
    </lineage>
</organism>
<dbReference type="Pfam" id="PF08355">
    <property type="entry name" value="EF_assoc_1"/>
    <property type="match status" value="1"/>
</dbReference>
<dbReference type="SUPFAM" id="SSF52540">
    <property type="entry name" value="P-loop containing nucleoside triphosphate hydrolases"/>
    <property type="match status" value="2"/>
</dbReference>
<comment type="function">
    <text evidence="14">Mitochondrial GTPase involved in mitochondrial trafficking. Probably involved in control of anterograde transport of mitochondria and their subcellular distribution.</text>
</comment>
<keyword evidence="16" id="KW-1185">Reference proteome</keyword>
<comment type="subcellular location">
    <subcellularLocation>
        <location evidence="1 14">Mitochondrion outer membrane</location>
        <topology evidence="1 14">Single-pass type IV membrane protein</topology>
    </subcellularLocation>
</comment>